<dbReference type="EMBL" id="JAWQEG010002854">
    <property type="protein sequence ID" value="KAK3869301.1"/>
    <property type="molecule type" value="Genomic_DNA"/>
</dbReference>
<evidence type="ECO:0000313" key="2">
    <source>
        <dbReference type="EMBL" id="KAK3869301.1"/>
    </source>
</evidence>
<evidence type="ECO:0000256" key="1">
    <source>
        <dbReference type="SAM" id="MobiDB-lite"/>
    </source>
</evidence>
<name>A0AAE1K9J5_PETCI</name>
<organism evidence="2 4">
    <name type="scientific">Petrolisthes cinctipes</name>
    <name type="common">Flat porcelain crab</name>
    <dbReference type="NCBI Taxonomy" id="88211"/>
    <lineage>
        <taxon>Eukaryota</taxon>
        <taxon>Metazoa</taxon>
        <taxon>Ecdysozoa</taxon>
        <taxon>Arthropoda</taxon>
        <taxon>Crustacea</taxon>
        <taxon>Multicrustacea</taxon>
        <taxon>Malacostraca</taxon>
        <taxon>Eumalacostraca</taxon>
        <taxon>Eucarida</taxon>
        <taxon>Decapoda</taxon>
        <taxon>Pleocyemata</taxon>
        <taxon>Anomura</taxon>
        <taxon>Galatheoidea</taxon>
        <taxon>Porcellanidae</taxon>
        <taxon>Petrolisthes</taxon>
    </lineage>
</organism>
<protein>
    <submittedName>
        <fullName evidence="2">Uncharacterized protein</fullName>
    </submittedName>
</protein>
<sequence>MDARTRQGGKKKCRECNQFEDLDEDMRCTTCATPEDKLEECRTCKKKLRDENERWSIINNARNMKYETDPEKKKIGISKDLTKEERDAEKRVREELREKRRNGEQGWYVKNGTLHRTQGTRNRY</sequence>
<feature type="region of interest" description="Disordered" evidence="1">
    <location>
        <begin position="83"/>
        <end position="124"/>
    </location>
</feature>
<feature type="compositionally biased region" description="Basic and acidic residues" evidence="1">
    <location>
        <begin position="83"/>
        <end position="103"/>
    </location>
</feature>
<keyword evidence="4" id="KW-1185">Reference proteome</keyword>
<evidence type="ECO:0000313" key="3">
    <source>
        <dbReference type="EMBL" id="KAK3894326.1"/>
    </source>
</evidence>
<dbReference type="EMBL" id="JAWQEG010000117">
    <property type="protein sequence ID" value="KAK3894326.1"/>
    <property type="molecule type" value="Genomic_DNA"/>
</dbReference>
<gene>
    <name evidence="3" type="ORF">Pcinc_001905</name>
    <name evidence="2" type="ORF">Pcinc_025379</name>
</gene>
<proteinExistence type="predicted"/>
<dbReference type="AlphaFoldDB" id="A0AAE1K9J5"/>
<feature type="compositionally biased region" description="Polar residues" evidence="1">
    <location>
        <begin position="114"/>
        <end position="124"/>
    </location>
</feature>
<dbReference type="Proteomes" id="UP001286313">
    <property type="component" value="Unassembled WGS sequence"/>
</dbReference>
<accession>A0AAE1K9J5</accession>
<comment type="caution">
    <text evidence="2">The sequence shown here is derived from an EMBL/GenBank/DDBJ whole genome shotgun (WGS) entry which is preliminary data.</text>
</comment>
<evidence type="ECO:0000313" key="4">
    <source>
        <dbReference type="Proteomes" id="UP001286313"/>
    </source>
</evidence>
<reference evidence="2" key="1">
    <citation type="submission" date="2023-10" db="EMBL/GenBank/DDBJ databases">
        <title>Genome assemblies of two species of porcelain crab, Petrolisthes cinctipes and Petrolisthes manimaculis (Anomura: Porcellanidae).</title>
        <authorList>
            <person name="Angst P."/>
        </authorList>
    </citation>
    <scope>NUCLEOTIDE SEQUENCE</scope>
    <source>
        <strain evidence="2">PB745_01</strain>
        <tissue evidence="2">Gill</tissue>
    </source>
</reference>